<dbReference type="InterPro" id="IPR027417">
    <property type="entry name" value="P-loop_NTPase"/>
</dbReference>
<comment type="caution">
    <text evidence="2">The sequence shown here is derived from an EMBL/GenBank/DDBJ whole genome shotgun (WGS) entry which is preliminary data.</text>
</comment>
<feature type="domain" description="Transcription-repair-coupling factor C-terminal" evidence="1">
    <location>
        <begin position="79"/>
        <end position="175"/>
    </location>
</feature>
<dbReference type="EC" id="3.6.4.-" evidence="2"/>
<dbReference type="Gene3D" id="3.90.1150.50">
    <property type="entry name" value="Transcription-repair-coupling factor, D7 domain"/>
    <property type="match status" value="1"/>
</dbReference>
<dbReference type="Gene3D" id="3.40.50.300">
    <property type="entry name" value="P-loop containing nucleotide triphosphate hydrolases"/>
    <property type="match status" value="1"/>
</dbReference>
<dbReference type="GO" id="GO:0006281">
    <property type="term" value="P:DNA repair"/>
    <property type="evidence" value="ECO:0007669"/>
    <property type="project" value="InterPro"/>
</dbReference>
<dbReference type="Pfam" id="PF03461">
    <property type="entry name" value="TRCF"/>
    <property type="match status" value="1"/>
</dbReference>
<keyword evidence="2" id="KW-0378">Hydrolase</keyword>
<gene>
    <name evidence="2" type="primary">mfd_41</name>
    <name evidence="2" type="ORF">SDC9_137519</name>
</gene>
<evidence type="ECO:0000259" key="1">
    <source>
        <dbReference type="SMART" id="SM00982"/>
    </source>
</evidence>
<evidence type="ECO:0000313" key="2">
    <source>
        <dbReference type="EMBL" id="MPM90398.1"/>
    </source>
</evidence>
<dbReference type="SMART" id="SM00982">
    <property type="entry name" value="TRCF"/>
    <property type="match status" value="1"/>
</dbReference>
<dbReference type="SUPFAM" id="SSF52540">
    <property type="entry name" value="P-loop containing nucleoside triphosphate hydrolases"/>
    <property type="match status" value="1"/>
</dbReference>
<dbReference type="EMBL" id="VSSQ01037652">
    <property type="protein sequence ID" value="MPM90398.1"/>
    <property type="molecule type" value="Genomic_DNA"/>
</dbReference>
<protein>
    <submittedName>
        <fullName evidence="2">Transcription-repair-coupling factor</fullName>
        <ecNumber evidence="2">3.6.4.-</ecNumber>
    </submittedName>
</protein>
<dbReference type="SUPFAM" id="SSF143517">
    <property type="entry name" value="TRCF domain-like"/>
    <property type="match status" value="1"/>
</dbReference>
<reference evidence="2" key="1">
    <citation type="submission" date="2019-08" db="EMBL/GenBank/DDBJ databases">
        <authorList>
            <person name="Kucharzyk K."/>
            <person name="Murdoch R.W."/>
            <person name="Higgins S."/>
            <person name="Loffler F."/>
        </authorList>
    </citation>
    <scope>NUCLEOTIDE SEQUENCE</scope>
</reference>
<organism evidence="2">
    <name type="scientific">bioreactor metagenome</name>
    <dbReference type="NCBI Taxonomy" id="1076179"/>
    <lineage>
        <taxon>unclassified sequences</taxon>
        <taxon>metagenomes</taxon>
        <taxon>ecological metagenomes</taxon>
    </lineage>
</organism>
<sequence length="222" mass="24353">MLTEDATKRLSTIREFTEFGSGFKIAMRDLEIRGAGSVLGAEQHGHMEAVGYDLYLKLLEEAVLEERGTPSNRVSCTVDFVIDANIPPEYIDSSEIRIDIYKKIAVVETDEDLSDLYDELVDRFGDIPLPLQNLCRTSLLRNRAGALGIADITERSGNVVIDAAAIPMEGVAKLASENRGRILYSAGSKPYLTCRPKKGDSGLATAEAAIQKIEEAMKLEKN</sequence>
<proteinExistence type="predicted"/>
<dbReference type="InterPro" id="IPR005118">
    <property type="entry name" value="TRCF_C"/>
</dbReference>
<accession>A0A645DMS2</accession>
<dbReference type="InterPro" id="IPR037235">
    <property type="entry name" value="TRCF-like_C_D7"/>
</dbReference>
<name>A0A645DMS2_9ZZZZ</name>
<dbReference type="AlphaFoldDB" id="A0A645DMS2"/>
<dbReference type="GO" id="GO:0016787">
    <property type="term" value="F:hydrolase activity"/>
    <property type="evidence" value="ECO:0007669"/>
    <property type="project" value="UniProtKB-KW"/>
</dbReference>